<evidence type="ECO:0000256" key="1">
    <source>
        <dbReference type="SAM" id="MobiDB-lite"/>
    </source>
</evidence>
<feature type="region of interest" description="Disordered" evidence="1">
    <location>
        <begin position="433"/>
        <end position="452"/>
    </location>
</feature>
<organism evidence="3 4">
    <name type="scientific">Jiella pelagia</name>
    <dbReference type="NCBI Taxonomy" id="2986949"/>
    <lineage>
        <taxon>Bacteria</taxon>
        <taxon>Pseudomonadati</taxon>
        <taxon>Pseudomonadota</taxon>
        <taxon>Alphaproteobacteria</taxon>
        <taxon>Hyphomicrobiales</taxon>
        <taxon>Aurantimonadaceae</taxon>
        <taxon>Jiella</taxon>
    </lineage>
</organism>
<dbReference type="Pfam" id="PF07730">
    <property type="entry name" value="HisKA_3"/>
    <property type="match status" value="1"/>
</dbReference>
<feature type="domain" description="HAMP" evidence="2">
    <location>
        <begin position="179"/>
        <end position="231"/>
    </location>
</feature>
<dbReference type="EMBL" id="CP114029">
    <property type="protein sequence ID" value="WAP70996.1"/>
    <property type="molecule type" value="Genomic_DNA"/>
</dbReference>
<keyword evidence="4" id="KW-1185">Reference proteome</keyword>
<reference evidence="3" key="1">
    <citation type="submission" date="2022-12" db="EMBL/GenBank/DDBJ databases">
        <title>Jiella pelagia sp. nov., isolated from phosphonate enriched culture of Northwest Pacific surface seawater.</title>
        <authorList>
            <person name="Shin D.Y."/>
            <person name="Hwang C.Y."/>
        </authorList>
    </citation>
    <scope>NUCLEOTIDE SEQUENCE</scope>
    <source>
        <strain evidence="3">HL-NP1</strain>
    </source>
</reference>
<gene>
    <name evidence="3" type="ORF">OH818_14145</name>
</gene>
<dbReference type="CDD" id="cd06225">
    <property type="entry name" value="HAMP"/>
    <property type="match status" value="1"/>
</dbReference>
<dbReference type="Gene3D" id="6.10.340.10">
    <property type="match status" value="1"/>
</dbReference>
<dbReference type="SUPFAM" id="SSF158472">
    <property type="entry name" value="HAMP domain-like"/>
    <property type="match status" value="1"/>
</dbReference>
<keyword evidence="3" id="KW-0418">Kinase</keyword>
<dbReference type="InterPro" id="IPR003660">
    <property type="entry name" value="HAMP_dom"/>
</dbReference>
<dbReference type="PROSITE" id="PS50885">
    <property type="entry name" value="HAMP"/>
    <property type="match status" value="1"/>
</dbReference>
<dbReference type="Proteomes" id="UP001164020">
    <property type="component" value="Chromosome"/>
</dbReference>
<feature type="compositionally biased region" description="Basic and acidic residues" evidence="1">
    <location>
        <begin position="352"/>
        <end position="369"/>
    </location>
</feature>
<dbReference type="Pfam" id="PF00672">
    <property type="entry name" value="HAMP"/>
    <property type="match status" value="1"/>
</dbReference>
<dbReference type="GO" id="GO:0016301">
    <property type="term" value="F:kinase activity"/>
    <property type="evidence" value="ECO:0007669"/>
    <property type="project" value="UniProtKB-KW"/>
</dbReference>
<dbReference type="InterPro" id="IPR011712">
    <property type="entry name" value="Sig_transdc_His_kin_sub3_dim/P"/>
</dbReference>
<sequence>MSLELKLVSRLMLVALLSFLAAVVWILVDTRAAIRADLSATQARVSYQLERMHRLGSGPPSPALLPENAIEIVLVMAPGTCVIFSRKASDILDRRLCAGWNVFGEVAPGWFRKMLGATIGSFAPIDKAVPIHGGSDYRLRTLIDPVAAATRIWQQVRIASGLAAGLAGTIAFLSAIAVARALKPVSALVGALRRIEAGELTQRLPRSGTREFDRIAAAIDDLASQLQMSLAERKALMKRLFAVQEEERRRLARDLHDEFGQCLAAAGAIAASIEGEAGRENPRLAEDARTLARIHQRMMTSLRSAFSSLRPPDLAEARHSGLSRLAGARMERRARRAHGDPHRQPGHRRHDAGRNRHDRLPDRAGRADQRSQTCRCAACRNRPPDRSPRSLPEAQDRRVRRRCRRRQFRQWRQWPDRHSGAGLGLGRMAYDSLGEDGYADRRDDTAAGMGEG</sequence>
<protein>
    <submittedName>
        <fullName evidence="3">Histidine kinase</fullName>
    </submittedName>
</protein>
<proteinExistence type="predicted"/>
<evidence type="ECO:0000313" key="4">
    <source>
        <dbReference type="Proteomes" id="UP001164020"/>
    </source>
</evidence>
<feature type="region of interest" description="Disordered" evidence="1">
    <location>
        <begin position="322"/>
        <end position="401"/>
    </location>
</feature>
<accession>A0ABY7C4J5</accession>
<dbReference type="Gene3D" id="6.10.250.2870">
    <property type="match status" value="1"/>
</dbReference>
<keyword evidence="3" id="KW-0808">Transferase</keyword>
<evidence type="ECO:0000259" key="2">
    <source>
        <dbReference type="PROSITE" id="PS50885"/>
    </source>
</evidence>
<name>A0ABY7C4J5_9HYPH</name>
<evidence type="ECO:0000313" key="3">
    <source>
        <dbReference type="EMBL" id="WAP70996.1"/>
    </source>
</evidence>
<dbReference type="SMART" id="SM00304">
    <property type="entry name" value="HAMP"/>
    <property type="match status" value="1"/>
</dbReference>